<keyword evidence="4 6" id="KW-1133">Transmembrane helix</keyword>
<reference evidence="8 9" key="1">
    <citation type="submission" date="2017-02" db="EMBL/GenBank/DDBJ databases">
        <title>Genomes of Trichoderma spp. with biocontrol activity.</title>
        <authorList>
            <person name="Gardiner D."/>
            <person name="Kazan K."/>
            <person name="Vos C."/>
            <person name="Harvey P."/>
        </authorList>
    </citation>
    <scope>NUCLEOTIDE SEQUENCE [LARGE SCALE GENOMIC DNA]</scope>
    <source>
        <strain evidence="8 9">A5MH</strain>
    </source>
</reference>
<keyword evidence="2" id="KW-0813">Transport</keyword>
<gene>
    <name evidence="8" type="ORF">TGAMA5MH_02103</name>
</gene>
<evidence type="ECO:0000256" key="2">
    <source>
        <dbReference type="ARBA" id="ARBA00022448"/>
    </source>
</evidence>
<dbReference type="SUPFAM" id="SSF103473">
    <property type="entry name" value="MFS general substrate transporter"/>
    <property type="match status" value="1"/>
</dbReference>
<evidence type="ECO:0000256" key="6">
    <source>
        <dbReference type="SAM" id="Phobius"/>
    </source>
</evidence>
<sequence>MVEMETTGSKRTTLTAEEVEFAGENVDSALVFLNNASDVTFTEHEERSLVRKVDWMLLPLLAAVYMLQFVDKNLINFANIMGLGVDTGTSSKQFTTLAWSYWVTYLLSQPLAGYVLQKLPVAKVLGWNVTLWGVVVALNCVCKNYASLLALRIVLGIFESCVSPSMIIITAMWYKRQEQPLRFGIWGGTIGIGIFADSLCSYGLLHYHGKTFRSWQVNSNLRT</sequence>
<dbReference type="GO" id="GO:0022857">
    <property type="term" value="F:transmembrane transporter activity"/>
    <property type="evidence" value="ECO:0007669"/>
    <property type="project" value="InterPro"/>
</dbReference>
<dbReference type="Proteomes" id="UP000236546">
    <property type="component" value="Unassembled WGS sequence"/>
</dbReference>
<dbReference type="InterPro" id="IPR036259">
    <property type="entry name" value="MFS_trans_sf"/>
</dbReference>
<keyword evidence="5 6" id="KW-0472">Membrane</keyword>
<evidence type="ECO:0000259" key="7">
    <source>
        <dbReference type="PROSITE" id="PS50850"/>
    </source>
</evidence>
<proteinExistence type="predicted"/>
<feature type="transmembrane region" description="Helical" evidence="6">
    <location>
        <begin position="149"/>
        <end position="173"/>
    </location>
</feature>
<evidence type="ECO:0000256" key="1">
    <source>
        <dbReference type="ARBA" id="ARBA00004141"/>
    </source>
</evidence>
<dbReference type="Gene3D" id="1.20.1250.20">
    <property type="entry name" value="MFS general substrate transporter like domains"/>
    <property type="match status" value="1"/>
</dbReference>
<comment type="subcellular location">
    <subcellularLocation>
        <location evidence="1">Membrane</location>
        <topology evidence="1">Multi-pass membrane protein</topology>
    </subcellularLocation>
</comment>
<evidence type="ECO:0000256" key="5">
    <source>
        <dbReference type="ARBA" id="ARBA00023136"/>
    </source>
</evidence>
<feature type="transmembrane region" description="Helical" evidence="6">
    <location>
        <begin position="185"/>
        <end position="205"/>
    </location>
</feature>
<dbReference type="Pfam" id="PF07690">
    <property type="entry name" value="MFS_1"/>
    <property type="match status" value="1"/>
</dbReference>
<evidence type="ECO:0000256" key="4">
    <source>
        <dbReference type="ARBA" id="ARBA00022989"/>
    </source>
</evidence>
<accession>A0A2K0TKL0</accession>
<evidence type="ECO:0000313" key="8">
    <source>
        <dbReference type="EMBL" id="PNP46068.1"/>
    </source>
</evidence>
<dbReference type="InterPro" id="IPR011701">
    <property type="entry name" value="MFS"/>
</dbReference>
<keyword evidence="3 6" id="KW-0812">Transmembrane</keyword>
<dbReference type="InterPro" id="IPR020846">
    <property type="entry name" value="MFS_dom"/>
</dbReference>
<dbReference type="EMBL" id="MTYH01000016">
    <property type="protein sequence ID" value="PNP46068.1"/>
    <property type="molecule type" value="Genomic_DNA"/>
</dbReference>
<dbReference type="PANTHER" id="PTHR43791:SF40">
    <property type="entry name" value="THIAMINE PATHWAY TRANSPORTER THI73"/>
    <property type="match status" value="1"/>
</dbReference>
<dbReference type="PROSITE" id="PS50850">
    <property type="entry name" value="MFS"/>
    <property type="match status" value="1"/>
</dbReference>
<name>A0A2K0TKL0_9HYPO</name>
<dbReference type="GO" id="GO:0016020">
    <property type="term" value="C:membrane"/>
    <property type="evidence" value="ECO:0007669"/>
    <property type="project" value="UniProtKB-SubCell"/>
</dbReference>
<comment type="caution">
    <text evidence="8">The sequence shown here is derived from an EMBL/GenBank/DDBJ whole genome shotgun (WGS) entry which is preliminary data.</text>
</comment>
<evidence type="ECO:0000256" key="3">
    <source>
        <dbReference type="ARBA" id="ARBA00022692"/>
    </source>
</evidence>
<dbReference type="OrthoDB" id="6730379at2759"/>
<feature type="domain" description="Major facilitator superfamily (MFS) profile" evidence="7">
    <location>
        <begin position="57"/>
        <end position="223"/>
    </location>
</feature>
<evidence type="ECO:0000313" key="9">
    <source>
        <dbReference type="Proteomes" id="UP000236546"/>
    </source>
</evidence>
<dbReference type="AlphaFoldDB" id="A0A2K0TKL0"/>
<protein>
    <recommendedName>
        <fullName evidence="7">Major facilitator superfamily (MFS) profile domain-containing protein</fullName>
    </recommendedName>
</protein>
<organism evidence="8 9">
    <name type="scientific">Trichoderma gamsii</name>
    <dbReference type="NCBI Taxonomy" id="398673"/>
    <lineage>
        <taxon>Eukaryota</taxon>
        <taxon>Fungi</taxon>
        <taxon>Dikarya</taxon>
        <taxon>Ascomycota</taxon>
        <taxon>Pezizomycotina</taxon>
        <taxon>Sordariomycetes</taxon>
        <taxon>Hypocreomycetidae</taxon>
        <taxon>Hypocreales</taxon>
        <taxon>Hypocreaceae</taxon>
        <taxon>Trichoderma</taxon>
    </lineage>
</organism>
<dbReference type="PANTHER" id="PTHR43791">
    <property type="entry name" value="PERMEASE-RELATED"/>
    <property type="match status" value="1"/>
</dbReference>